<evidence type="ECO:0000313" key="2">
    <source>
        <dbReference type="EMBL" id="KAF1014055.1"/>
    </source>
</evidence>
<gene>
    <name evidence="2" type="ORF">GAK31_03079</name>
</gene>
<evidence type="ECO:0008006" key="4">
    <source>
        <dbReference type="Google" id="ProtNLM"/>
    </source>
</evidence>
<reference evidence="3" key="1">
    <citation type="journal article" date="2020" name="MBio">
        <title>Horizontal gene transfer to a defensive symbiont with a reduced genome amongst a multipartite beetle microbiome.</title>
        <authorList>
            <person name="Waterworth S.C."/>
            <person name="Florez L.V."/>
            <person name="Rees E.R."/>
            <person name="Hertweck C."/>
            <person name="Kaltenpoth M."/>
            <person name="Kwan J.C."/>
        </authorList>
    </citation>
    <scope>NUCLEOTIDE SEQUENCE [LARGE SCALE GENOMIC DNA]</scope>
</reference>
<proteinExistence type="predicted"/>
<keyword evidence="1" id="KW-1133">Transmembrane helix</keyword>
<evidence type="ECO:0000313" key="3">
    <source>
        <dbReference type="Proteomes" id="UP000487117"/>
    </source>
</evidence>
<protein>
    <recommendedName>
        <fullName evidence="4">ABC transporter permease</fullName>
    </recommendedName>
</protein>
<keyword evidence="1" id="KW-0472">Membrane</keyword>
<accession>A0A7V8JKR4</accession>
<evidence type="ECO:0000256" key="1">
    <source>
        <dbReference type="SAM" id="Phobius"/>
    </source>
</evidence>
<dbReference type="AlphaFoldDB" id="A0A7V8JKR4"/>
<feature type="transmembrane region" description="Helical" evidence="1">
    <location>
        <begin position="33"/>
        <end position="53"/>
    </location>
</feature>
<organism evidence="2 3">
    <name type="scientific">Stenotrophomonas maltophilia</name>
    <name type="common">Pseudomonas maltophilia</name>
    <name type="synonym">Xanthomonas maltophilia</name>
    <dbReference type="NCBI Taxonomy" id="40324"/>
    <lineage>
        <taxon>Bacteria</taxon>
        <taxon>Pseudomonadati</taxon>
        <taxon>Pseudomonadota</taxon>
        <taxon>Gammaproteobacteria</taxon>
        <taxon>Lysobacterales</taxon>
        <taxon>Lysobacteraceae</taxon>
        <taxon>Stenotrophomonas</taxon>
        <taxon>Stenotrophomonas maltophilia group</taxon>
    </lineage>
</organism>
<dbReference type="EMBL" id="WNDS01000004">
    <property type="protein sequence ID" value="KAF1014055.1"/>
    <property type="molecule type" value="Genomic_DNA"/>
</dbReference>
<name>A0A7V8JKR4_STEMA</name>
<comment type="caution">
    <text evidence="2">The sequence shown here is derived from an EMBL/GenBank/DDBJ whole genome shotgun (WGS) entry which is preliminary data.</text>
</comment>
<dbReference type="Proteomes" id="UP000487117">
    <property type="component" value="Unassembled WGS sequence"/>
</dbReference>
<keyword evidence="1" id="KW-0812">Transmembrane</keyword>
<sequence length="85" mass="9368">MSLPATDAAAAAAVPPRPRSLLPWRLLALFYDAWPALALWMLAGTLFTVAFTVSGHATRENIAPFSAWQWALWACNWGWPACTPR</sequence>